<evidence type="ECO:0000313" key="13">
    <source>
        <dbReference type="Proteomes" id="UP000243406"/>
    </source>
</evidence>
<reference evidence="13" key="1">
    <citation type="submission" date="2017-02" db="EMBL/GenBank/DDBJ databases">
        <authorList>
            <person name="Varghese N."/>
            <person name="Submissions S."/>
        </authorList>
    </citation>
    <scope>NUCLEOTIDE SEQUENCE [LARGE SCALE GENOMIC DNA]</scope>
    <source>
        <strain evidence="13">ATCC 35199</strain>
    </source>
</reference>
<keyword evidence="4" id="KW-0813">Transport</keyword>
<evidence type="ECO:0000256" key="4">
    <source>
        <dbReference type="ARBA" id="ARBA00022448"/>
    </source>
</evidence>
<keyword evidence="5" id="KW-1003">Cell membrane</keyword>
<evidence type="ECO:0000256" key="7">
    <source>
        <dbReference type="ARBA" id="ARBA00022795"/>
    </source>
</evidence>
<dbReference type="GO" id="GO:0005886">
    <property type="term" value="C:plasma membrane"/>
    <property type="evidence" value="ECO:0007669"/>
    <property type="project" value="UniProtKB-SubCell"/>
</dbReference>
<keyword evidence="10" id="KW-1006">Bacterial flagellum protein export</keyword>
<name>A0A1T4ZVW5_9FIRM</name>
<keyword evidence="12" id="KW-0966">Cell projection</keyword>
<gene>
    <name evidence="12" type="ORF">SAMN02745120_0461</name>
</gene>
<dbReference type="RefSeq" id="WP_079588446.1">
    <property type="nucleotide sequence ID" value="NZ_FUYN01000001.1"/>
</dbReference>
<dbReference type="Pfam" id="PF02050">
    <property type="entry name" value="FliJ"/>
    <property type="match status" value="1"/>
</dbReference>
<evidence type="ECO:0000256" key="2">
    <source>
        <dbReference type="ARBA" id="ARBA00010004"/>
    </source>
</evidence>
<keyword evidence="13" id="KW-1185">Reference proteome</keyword>
<dbReference type="Gene3D" id="1.10.287.1700">
    <property type="match status" value="1"/>
</dbReference>
<dbReference type="NCBIfam" id="TIGR02473">
    <property type="entry name" value="flagell_FliJ"/>
    <property type="match status" value="1"/>
</dbReference>
<keyword evidence="12" id="KW-0969">Cilium</keyword>
<keyword evidence="9" id="KW-0472">Membrane</keyword>
<dbReference type="AlphaFoldDB" id="A0A1T4ZVW5"/>
<accession>A0A1T4ZVW5</accession>
<evidence type="ECO:0000256" key="1">
    <source>
        <dbReference type="ARBA" id="ARBA00004413"/>
    </source>
</evidence>
<evidence type="ECO:0000256" key="3">
    <source>
        <dbReference type="ARBA" id="ARBA00020392"/>
    </source>
</evidence>
<dbReference type="GO" id="GO:0009288">
    <property type="term" value="C:bacterial-type flagellum"/>
    <property type="evidence" value="ECO:0007669"/>
    <property type="project" value="InterPro"/>
</dbReference>
<dbReference type="Proteomes" id="UP000243406">
    <property type="component" value="Unassembled WGS sequence"/>
</dbReference>
<dbReference type="GO" id="GO:0015031">
    <property type="term" value="P:protein transport"/>
    <property type="evidence" value="ECO:0007669"/>
    <property type="project" value="UniProtKB-KW"/>
</dbReference>
<evidence type="ECO:0000313" key="12">
    <source>
        <dbReference type="EMBL" id="SKB26904.1"/>
    </source>
</evidence>
<evidence type="ECO:0000256" key="10">
    <source>
        <dbReference type="ARBA" id="ARBA00023225"/>
    </source>
</evidence>
<dbReference type="InterPro" id="IPR053716">
    <property type="entry name" value="Flag_assembly_chemotaxis_eff"/>
</dbReference>
<keyword evidence="8" id="KW-0653">Protein transport</keyword>
<evidence type="ECO:0000256" key="9">
    <source>
        <dbReference type="ARBA" id="ARBA00023136"/>
    </source>
</evidence>
<dbReference type="EMBL" id="FUYN01000001">
    <property type="protein sequence ID" value="SKB26904.1"/>
    <property type="molecule type" value="Genomic_DNA"/>
</dbReference>
<feature type="coiled-coil region" evidence="11">
    <location>
        <begin position="80"/>
        <end position="114"/>
    </location>
</feature>
<evidence type="ECO:0000256" key="5">
    <source>
        <dbReference type="ARBA" id="ARBA00022475"/>
    </source>
</evidence>
<evidence type="ECO:0000256" key="8">
    <source>
        <dbReference type="ARBA" id="ARBA00022927"/>
    </source>
</evidence>
<keyword evidence="12" id="KW-0282">Flagellum</keyword>
<comment type="similarity">
    <text evidence="2">Belongs to the FliJ family.</text>
</comment>
<protein>
    <recommendedName>
        <fullName evidence="3">Flagellar FliJ protein</fullName>
    </recommendedName>
</protein>
<keyword evidence="6" id="KW-0145">Chemotaxis</keyword>
<comment type="subcellular location">
    <subcellularLocation>
        <location evidence="1">Cell membrane</location>
        <topology evidence="1">Peripheral membrane protein</topology>
        <orientation evidence="1">Cytoplasmic side</orientation>
    </subcellularLocation>
</comment>
<evidence type="ECO:0000256" key="11">
    <source>
        <dbReference type="SAM" id="Coils"/>
    </source>
</evidence>
<proteinExistence type="inferred from homology"/>
<sequence length="146" mass="17839">MGFRFKLQRVLDLKLKQEDEKKNQIVTLMQAIKIKEEELEALISEKKQKEFSLNDNRKRGISILEIRNINQYLLFLDKKINTLRFEISSLESNLNQKRLEYLELQKERKTFEKLKEKDYEKYLYNEKKEEEKMIDQIVTFNKNNTK</sequence>
<evidence type="ECO:0000256" key="6">
    <source>
        <dbReference type="ARBA" id="ARBA00022500"/>
    </source>
</evidence>
<dbReference type="GO" id="GO:0006935">
    <property type="term" value="P:chemotaxis"/>
    <property type="evidence" value="ECO:0007669"/>
    <property type="project" value="UniProtKB-KW"/>
</dbReference>
<organism evidence="12 13">
    <name type="scientific">Acetoanaerobium noterae</name>
    <dbReference type="NCBI Taxonomy" id="745369"/>
    <lineage>
        <taxon>Bacteria</taxon>
        <taxon>Bacillati</taxon>
        <taxon>Bacillota</taxon>
        <taxon>Clostridia</taxon>
        <taxon>Peptostreptococcales</taxon>
        <taxon>Filifactoraceae</taxon>
        <taxon>Acetoanaerobium</taxon>
    </lineage>
</organism>
<keyword evidence="7" id="KW-1005">Bacterial flagellum biogenesis</keyword>
<keyword evidence="11" id="KW-0175">Coiled coil</keyword>
<dbReference type="GO" id="GO:0044781">
    <property type="term" value="P:bacterial-type flagellum organization"/>
    <property type="evidence" value="ECO:0007669"/>
    <property type="project" value="UniProtKB-KW"/>
</dbReference>
<dbReference type="GO" id="GO:0071973">
    <property type="term" value="P:bacterial-type flagellum-dependent cell motility"/>
    <property type="evidence" value="ECO:0007669"/>
    <property type="project" value="InterPro"/>
</dbReference>
<dbReference type="InterPro" id="IPR012823">
    <property type="entry name" value="Flagell_FliJ"/>
</dbReference>